<organism evidence="1 2">
    <name type="scientific">Vicia faba</name>
    <name type="common">Broad bean</name>
    <name type="synonym">Faba vulgaris</name>
    <dbReference type="NCBI Taxonomy" id="3906"/>
    <lineage>
        <taxon>Eukaryota</taxon>
        <taxon>Viridiplantae</taxon>
        <taxon>Streptophyta</taxon>
        <taxon>Embryophyta</taxon>
        <taxon>Tracheophyta</taxon>
        <taxon>Spermatophyta</taxon>
        <taxon>Magnoliopsida</taxon>
        <taxon>eudicotyledons</taxon>
        <taxon>Gunneridae</taxon>
        <taxon>Pentapetalae</taxon>
        <taxon>rosids</taxon>
        <taxon>fabids</taxon>
        <taxon>Fabales</taxon>
        <taxon>Fabaceae</taxon>
        <taxon>Papilionoideae</taxon>
        <taxon>50 kb inversion clade</taxon>
        <taxon>NPAAA clade</taxon>
        <taxon>Hologalegina</taxon>
        <taxon>IRL clade</taxon>
        <taxon>Fabeae</taxon>
        <taxon>Vicia</taxon>
    </lineage>
</organism>
<dbReference type="AlphaFoldDB" id="A0AAV0YYV0"/>
<name>A0AAV0YYV0_VICFA</name>
<evidence type="ECO:0000313" key="2">
    <source>
        <dbReference type="Proteomes" id="UP001157006"/>
    </source>
</evidence>
<evidence type="ECO:0000313" key="1">
    <source>
        <dbReference type="EMBL" id="CAI8589380.1"/>
    </source>
</evidence>
<sequence length="207" mass="23358">MIVRFLGNLEVMECQKVIKLCSIIRGGVSSCCWLGAEPTRGANLIHWYDDVNPDLLHFKSSQLLFSKEFLVEYLALCSQSPLAMMSIKDTLMIREPMLQDVKQGKFDKVILRQKELEKEVSDLTDELVPVVSVSFKRAKEEVIFLYPPLDLSLLDPFKVVKGGVMVDEEVTTPHEPEPFPSLAEGVVREGGDPESLHLEPTIEEEIL</sequence>
<protein>
    <submittedName>
        <fullName evidence="1">Uncharacterized protein</fullName>
    </submittedName>
</protein>
<reference evidence="1 2" key="1">
    <citation type="submission" date="2023-01" db="EMBL/GenBank/DDBJ databases">
        <authorList>
            <person name="Kreplak J."/>
        </authorList>
    </citation>
    <scope>NUCLEOTIDE SEQUENCE [LARGE SCALE GENOMIC DNA]</scope>
</reference>
<keyword evidence="2" id="KW-1185">Reference proteome</keyword>
<dbReference type="EMBL" id="OX451736">
    <property type="protein sequence ID" value="CAI8589380.1"/>
    <property type="molecule type" value="Genomic_DNA"/>
</dbReference>
<proteinExistence type="predicted"/>
<dbReference type="Proteomes" id="UP001157006">
    <property type="component" value="Chromosome 1L"/>
</dbReference>
<gene>
    <name evidence="1" type="ORF">VFH_I390680</name>
</gene>
<accession>A0AAV0YYV0</accession>